<reference evidence="3 4" key="1">
    <citation type="submission" date="2023-11" db="EMBL/GenBank/DDBJ databases">
        <authorList>
            <person name="Hedman E."/>
            <person name="Englund M."/>
            <person name="Stromberg M."/>
            <person name="Nyberg Akerstrom W."/>
            <person name="Nylinder S."/>
            <person name="Jareborg N."/>
            <person name="Kallberg Y."/>
            <person name="Kronander E."/>
        </authorList>
    </citation>
    <scope>NUCLEOTIDE SEQUENCE [LARGE SCALE GENOMIC DNA]</scope>
</reference>
<feature type="compositionally biased region" description="Low complexity" evidence="1">
    <location>
        <begin position="523"/>
        <end position="535"/>
    </location>
</feature>
<dbReference type="GO" id="GO:0006406">
    <property type="term" value="P:mRNA export from nucleus"/>
    <property type="evidence" value="ECO:0007669"/>
    <property type="project" value="TreeGrafter"/>
</dbReference>
<dbReference type="InterPro" id="IPR000488">
    <property type="entry name" value="Death_dom"/>
</dbReference>
<feature type="compositionally biased region" description="Acidic residues" evidence="1">
    <location>
        <begin position="546"/>
        <end position="556"/>
    </location>
</feature>
<protein>
    <recommendedName>
        <fullName evidence="2">Death domain-containing protein</fullName>
    </recommendedName>
</protein>
<name>A0AAV1KTR0_9NEOP</name>
<proteinExistence type="predicted"/>
<gene>
    <name evidence="3" type="ORF">PARMNEM_LOCUS7387</name>
</gene>
<evidence type="ECO:0000259" key="2">
    <source>
        <dbReference type="PROSITE" id="PS50017"/>
    </source>
</evidence>
<feature type="domain" description="Death" evidence="2">
    <location>
        <begin position="605"/>
        <end position="674"/>
    </location>
</feature>
<organism evidence="3 4">
    <name type="scientific">Parnassius mnemosyne</name>
    <name type="common">clouded apollo</name>
    <dbReference type="NCBI Taxonomy" id="213953"/>
    <lineage>
        <taxon>Eukaryota</taxon>
        <taxon>Metazoa</taxon>
        <taxon>Ecdysozoa</taxon>
        <taxon>Arthropoda</taxon>
        <taxon>Hexapoda</taxon>
        <taxon>Insecta</taxon>
        <taxon>Pterygota</taxon>
        <taxon>Neoptera</taxon>
        <taxon>Endopterygota</taxon>
        <taxon>Lepidoptera</taxon>
        <taxon>Glossata</taxon>
        <taxon>Ditrysia</taxon>
        <taxon>Papilionoidea</taxon>
        <taxon>Papilionidae</taxon>
        <taxon>Parnassiinae</taxon>
        <taxon>Parnassini</taxon>
        <taxon>Parnassius</taxon>
        <taxon>Driopa</taxon>
    </lineage>
</organism>
<dbReference type="AlphaFoldDB" id="A0AAV1KTR0"/>
<feature type="region of interest" description="Disordered" evidence="1">
    <location>
        <begin position="523"/>
        <end position="588"/>
    </location>
</feature>
<sequence length="674" mass="77187">MTEKLGFEELRLKYKDVLSKAFATNNIDLLDSFSRNTNEADRKAAMDQAFRDKLLELLVENPDILENYVCFCIESCRRHMVTPTMPVVLLGDIFDALTLNKCEKMFAYVENGVNIWKEELFFVACKNNLLRMCNDLLRRLSRSQNTVFCGRILLFLAKFFPFSERSGLNIVSEFNLENITEFGGDNSSTLKDSLDEEMVAEGEKTKLSIDYNLYCRFWSLQDFFRNPNTCYNKIQWKTFVAHSGSVLSAFSSYKLEAVELQKSNLNRLKPVNTDVDMQESNKEQHYFAKFLTNQKLLELQLSDSNFRRCVLIQFLILFQYLTSAVKFKMESQELKSDQTEWVKETTALVYRLLGETPPDGKRFAECVKSILRREEHWNSWKNDGCPEFKKPKPPVTVDSTEEVKKSRKRRKPVGDIIKEYEAQDKFYMGNNELTKLWNLCPDNLVACRTKERDFMPSLEGYMSGGAGGAGGARRAGGWGWRALRLLARRSPHFFVHTNNPIGRLPDYLDDMVKRVAREVAANAAANNSNGEASNNHNDKSTKQEPPEEEVTEEQMEADLIKGADANDIEQVPDSTHGGEDEDKSSRSRITMITPAQLDLVAAKLADWKKLAAKLGYKQDEIQFFETENATDAARAKNMLQLWFDDDEDASVENLIYIMEGLMQTEASEALKNAK</sequence>
<feature type="compositionally biased region" description="Basic and acidic residues" evidence="1">
    <location>
        <begin position="536"/>
        <end position="545"/>
    </location>
</feature>
<dbReference type="Pfam" id="PF00531">
    <property type="entry name" value="Death"/>
    <property type="match status" value="1"/>
</dbReference>
<dbReference type="Gene3D" id="1.10.533.10">
    <property type="entry name" value="Death Domain, Fas"/>
    <property type="match status" value="1"/>
</dbReference>
<dbReference type="GO" id="GO:0007165">
    <property type="term" value="P:signal transduction"/>
    <property type="evidence" value="ECO:0007669"/>
    <property type="project" value="InterPro"/>
</dbReference>
<dbReference type="SUPFAM" id="SSF47986">
    <property type="entry name" value="DEATH domain"/>
    <property type="match status" value="1"/>
</dbReference>
<evidence type="ECO:0000256" key="1">
    <source>
        <dbReference type="SAM" id="MobiDB-lite"/>
    </source>
</evidence>
<dbReference type="PANTHER" id="PTHR13265:SF0">
    <property type="entry name" value="HPR1"/>
    <property type="match status" value="1"/>
</dbReference>
<dbReference type="Pfam" id="PF11957">
    <property type="entry name" value="efThoc1"/>
    <property type="match status" value="1"/>
</dbReference>
<comment type="caution">
    <text evidence="3">The sequence shown here is derived from an EMBL/GenBank/DDBJ whole genome shotgun (WGS) entry which is preliminary data.</text>
</comment>
<dbReference type="PANTHER" id="PTHR13265">
    <property type="entry name" value="THO COMPLEX SUBUNIT 1"/>
    <property type="match status" value="1"/>
</dbReference>
<dbReference type="InterPro" id="IPR011029">
    <property type="entry name" value="DEATH-like_dom_sf"/>
</dbReference>
<evidence type="ECO:0000313" key="3">
    <source>
        <dbReference type="EMBL" id="CAK1586433.1"/>
    </source>
</evidence>
<dbReference type="SMART" id="SM00005">
    <property type="entry name" value="DEATH"/>
    <property type="match status" value="1"/>
</dbReference>
<accession>A0AAV1KTR0</accession>
<dbReference type="EMBL" id="CAVLGL010000080">
    <property type="protein sequence ID" value="CAK1586433.1"/>
    <property type="molecule type" value="Genomic_DNA"/>
</dbReference>
<evidence type="ECO:0000313" key="4">
    <source>
        <dbReference type="Proteomes" id="UP001314205"/>
    </source>
</evidence>
<dbReference type="GO" id="GO:0000445">
    <property type="term" value="C:THO complex part of transcription export complex"/>
    <property type="evidence" value="ECO:0007669"/>
    <property type="project" value="TreeGrafter"/>
</dbReference>
<dbReference type="InterPro" id="IPR021861">
    <property type="entry name" value="THO_THOC1"/>
</dbReference>
<dbReference type="Proteomes" id="UP001314205">
    <property type="component" value="Unassembled WGS sequence"/>
</dbReference>
<dbReference type="CDD" id="cd01670">
    <property type="entry name" value="Death"/>
    <property type="match status" value="1"/>
</dbReference>
<keyword evidence="4" id="KW-1185">Reference proteome</keyword>
<dbReference type="PROSITE" id="PS50017">
    <property type="entry name" value="DEATH_DOMAIN"/>
    <property type="match status" value="1"/>
</dbReference>